<protein>
    <recommendedName>
        <fullName evidence="6">TVP38/TMEM64 family membrane protein</fullName>
    </recommendedName>
</protein>
<dbReference type="InterPro" id="IPR032816">
    <property type="entry name" value="VTT_dom"/>
</dbReference>
<dbReference type="AlphaFoldDB" id="A0A182D2V1"/>
<evidence type="ECO:0000256" key="2">
    <source>
        <dbReference type="ARBA" id="ARBA00022475"/>
    </source>
</evidence>
<feature type="transmembrane region" description="Helical" evidence="6">
    <location>
        <begin position="172"/>
        <end position="192"/>
    </location>
</feature>
<feature type="domain" description="VTT" evidence="7">
    <location>
        <begin position="106"/>
        <end position="219"/>
    </location>
</feature>
<reference evidence="8" key="1">
    <citation type="journal article" date="2015" name="Genome Announc.">
        <title>Complete Genome Sequence of the Bacteriochlorophyll b-Producing Photosynthetic Bacterium Blastochloris viridis.</title>
        <authorList>
            <person name="Tsukatani Y."/>
            <person name="Hirose Y."/>
            <person name="Harada J."/>
            <person name="Misawa N."/>
            <person name="Mori K."/>
            <person name="Inoue K."/>
            <person name="Tamiaki H."/>
        </authorList>
    </citation>
    <scope>NUCLEOTIDE SEQUENCE [LARGE SCALE GENOMIC DNA]</scope>
    <source>
        <strain evidence="8">DSM 133</strain>
    </source>
</reference>
<evidence type="ECO:0000313" key="8">
    <source>
        <dbReference type="EMBL" id="BAR99287.1"/>
    </source>
</evidence>
<evidence type="ECO:0000256" key="6">
    <source>
        <dbReference type="RuleBase" id="RU366058"/>
    </source>
</evidence>
<evidence type="ECO:0000259" key="7">
    <source>
        <dbReference type="Pfam" id="PF09335"/>
    </source>
</evidence>
<dbReference type="InterPro" id="IPR015414">
    <property type="entry name" value="TMEM64"/>
</dbReference>
<keyword evidence="5 6" id="KW-0472">Membrane</keyword>
<dbReference type="PANTHER" id="PTHR12677:SF59">
    <property type="entry name" value="GOLGI APPARATUS MEMBRANE PROTEIN TVP38-RELATED"/>
    <property type="match status" value="1"/>
</dbReference>
<keyword evidence="3 6" id="KW-0812">Transmembrane</keyword>
<evidence type="ECO:0000256" key="3">
    <source>
        <dbReference type="ARBA" id="ARBA00022692"/>
    </source>
</evidence>
<name>A0A182D2V1_BLAVI</name>
<dbReference type="GO" id="GO:0005886">
    <property type="term" value="C:plasma membrane"/>
    <property type="evidence" value="ECO:0007669"/>
    <property type="project" value="UniProtKB-SubCell"/>
</dbReference>
<dbReference type="PATRIC" id="fig|1079.8.peg.1744"/>
<keyword evidence="4 6" id="KW-1133">Transmembrane helix</keyword>
<dbReference type="Pfam" id="PF09335">
    <property type="entry name" value="VTT_dom"/>
    <property type="match status" value="1"/>
</dbReference>
<dbReference type="EMBL" id="AP014854">
    <property type="protein sequence ID" value="BAR99287.1"/>
    <property type="molecule type" value="Genomic_DNA"/>
</dbReference>
<accession>A0A182D2V1</accession>
<keyword evidence="2 6" id="KW-1003">Cell membrane</keyword>
<sequence length="288" mass="29580">MAHRRFADVPVFCRPTRLEPPMIEGPAPRRPGPALRRWRRLLPAAAVAAAMVAALALGGHRYLSLAALVDHHAALEALVASHPLTAAAVFVAGYAAVTALSLPGAAVMTLLGGLLFGWLGGTLASLVAATAGATAVFLIARTSFGDDLARRAGGTLAQLAGGFQRNALSYLLFLRLVPAFPFWLVNLVPALLGVRLSTYVVATAIGILPATLVFALIGSGLGGTLKAERAAVAACVARGGAPCEVTLSVGDFLTPGFIAGLTALSVLALLPLLVKRLRRPAAPAQRPT</sequence>
<dbReference type="PANTHER" id="PTHR12677">
    <property type="entry name" value="GOLGI APPARATUS MEMBRANE PROTEIN TVP38-RELATED"/>
    <property type="match status" value="1"/>
</dbReference>
<proteinExistence type="inferred from homology"/>
<feature type="transmembrane region" description="Helical" evidence="6">
    <location>
        <begin position="114"/>
        <end position="140"/>
    </location>
</feature>
<comment type="similarity">
    <text evidence="6">Belongs to the TVP38/TMEM64 family.</text>
</comment>
<comment type="subcellular location">
    <subcellularLocation>
        <location evidence="1 6">Cell membrane</location>
        <topology evidence="1 6">Multi-pass membrane protein</topology>
    </subcellularLocation>
</comment>
<evidence type="ECO:0000256" key="5">
    <source>
        <dbReference type="ARBA" id="ARBA00023136"/>
    </source>
</evidence>
<evidence type="ECO:0000256" key="4">
    <source>
        <dbReference type="ARBA" id="ARBA00022989"/>
    </source>
</evidence>
<organism evidence="8">
    <name type="scientific">Blastochloris viridis</name>
    <name type="common">Rhodopseudomonas viridis</name>
    <dbReference type="NCBI Taxonomy" id="1079"/>
    <lineage>
        <taxon>Bacteria</taxon>
        <taxon>Pseudomonadati</taxon>
        <taxon>Pseudomonadota</taxon>
        <taxon>Alphaproteobacteria</taxon>
        <taxon>Hyphomicrobiales</taxon>
        <taxon>Blastochloridaceae</taxon>
        <taxon>Blastochloris</taxon>
    </lineage>
</organism>
<feature type="transmembrane region" description="Helical" evidence="6">
    <location>
        <begin position="83"/>
        <end position="102"/>
    </location>
</feature>
<feature type="transmembrane region" description="Helical" evidence="6">
    <location>
        <begin position="199"/>
        <end position="217"/>
    </location>
</feature>
<feature type="transmembrane region" description="Helical" evidence="6">
    <location>
        <begin position="252"/>
        <end position="274"/>
    </location>
</feature>
<feature type="transmembrane region" description="Helical" evidence="6">
    <location>
        <begin position="41"/>
        <end position="63"/>
    </location>
</feature>
<gene>
    <name evidence="8" type="ORF">BV133_1694</name>
</gene>
<evidence type="ECO:0000256" key="1">
    <source>
        <dbReference type="ARBA" id="ARBA00004651"/>
    </source>
</evidence>